<feature type="signal peptide" evidence="1">
    <location>
        <begin position="1"/>
        <end position="20"/>
    </location>
</feature>
<proteinExistence type="predicted"/>
<evidence type="ECO:0008006" key="4">
    <source>
        <dbReference type="Google" id="ProtNLM"/>
    </source>
</evidence>
<dbReference type="Proteomes" id="UP001595987">
    <property type="component" value="Unassembled WGS sequence"/>
</dbReference>
<evidence type="ECO:0000313" key="3">
    <source>
        <dbReference type="Proteomes" id="UP001595987"/>
    </source>
</evidence>
<dbReference type="RefSeq" id="WP_213536587.1">
    <property type="nucleotide sequence ID" value="NZ_BOVQ01000008.1"/>
</dbReference>
<protein>
    <recommendedName>
        <fullName evidence="4">Lipoprotein</fullName>
    </recommendedName>
</protein>
<sequence length="132" mass="14722">MKKSILLSLMLMVAVLVLVACTKSTTSNHSNSFSTNTLSISAIKKHLEASGFEYVPDPDNQGQNYNQWYGNDTNKTSDYYFHKNLEISNKFQISVNNGSPEVAFCQAAKNLKITLFDGNSVEIKKGQCFLNK</sequence>
<organism evidence="2 3">
    <name type="scientific">Lactococcus nasutitermitis</name>
    <dbReference type="NCBI Taxonomy" id="1652957"/>
    <lineage>
        <taxon>Bacteria</taxon>
        <taxon>Bacillati</taxon>
        <taxon>Bacillota</taxon>
        <taxon>Bacilli</taxon>
        <taxon>Lactobacillales</taxon>
        <taxon>Streptococcaceae</taxon>
        <taxon>Lactococcus</taxon>
    </lineage>
</organism>
<feature type="chain" id="PRO_5045731356" description="Lipoprotein" evidence="1">
    <location>
        <begin position="21"/>
        <end position="132"/>
    </location>
</feature>
<evidence type="ECO:0000256" key="1">
    <source>
        <dbReference type="SAM" id="SignalP"/>
    </source>
</evidence>
<keyword evidence="1" id="KW-0732">Signal</keyword>
<comment type="caution">
    <text evidence="2">The sequence shown here is derived from an EMBL/GenBank/DDBJ whole genome shotgun (WGS) entry which is preliminary data.</text>
</comment>
<keyword evidence="3" id="KW-1185">Reference proteome</keyword>
<gene>
    <name evidence="2" type="ORF">ACFO26_01825</name>
</gene>
<reference evidence="3" key="1">
    <citation type="journal article" date="2019" name="Int. J. Syst. Evol. Microbiol.">
        <title>The Global Catalogue of Microorganisms (GCM) 10K type strain sequencing project: providing services to taxonomists for standard genome sequencing and annotation.</title>
        <authorList>
            <consortium name="The Broad Institute Genomics Platform"/>
            <consortium name="The Broad Institute Genome Sequencing Center for Infectious Disease"/>
            <person name="Wu L."/>
            <person name="Ma J."/>
        </authorList>
    </citation>
    <scope>NUCLEOTIDE SEQUENCE [LARGE SCALE GENOMIC DNA]</scope>
    <source>
        <strain evidence="3">CCUG 63287</strain>
    </source>
</reference>
<name>A0ABV9JE32_9LACT</name>
<accession>A0ABV9JE32</accession>
<dbReference type="PROSITE" id="PS51257">
    <property type="entry name" value="PROKAR_LIPOPROTEIN"/>
    <property type="match status" value="1"/>
</dbReference>
<dbReference type="EMBL" id="JBHSGD010000002">
    <property type="protein sequence ID" value="MFC4651649.1"/>
    <property type="molecule type" value="Genomic_DNA"/>
</dbReference>
<evidence type="ECO:0000313" key="2">
    <source>
        <dbReference type="EMBL" id="MFC4651649.1"/>
    </source>
</evidence>